<dbReference type="Gene3D" id="2.30.30.110">
    <property type="match status" value="1"/>
</dbReference>
<dbReference type="GO" id="GO:0003677">
    <property type="term" value="F:DNA binding"/>
    <property type="evidence" value="ECO:0007669"/>
    <property type="project" value="InterPro"/>
</dbReference>
<name>A0A5P0ZID1_9LACO</name>
<evidence type="ECO:0000313" key="5">
    <source>
        <dbReference type="Proteomes" id="UP000380386"/>
    </source>
</evidence>
<dbReference type="EMBL" id="VDFM01000008">
    <property type="protein sequence ID" value="MQS52814.1"/>
    <property type="molecule type" value="Genomic_DNA"/>
</dbReference>
<evidence type="ECO:0000256" key="2">
    <source>
        <dbReference type="ARBA" id="ARBA00022649"/>
    </source>
</evidence>
<gene>
    <name evidence="4" type="ORF">FHL02_07240</name>
    <name evidence="3" type="ORF">FHL03_10250</name>
</gene>
<dbReference type="Proteomes" id="UP000436655">
    <property type="component" value="Unassembled WGS sequence"/>
</dbReference>
<dbReference type="InterPro" id="IPR011067">
    <property type="entry name" value="Plasmid_toxin/cell-grow_inhib"/>
</dbReference>
<evidence type="ECO:0000313" key="3">
    <source>
        <dbReference type="EMBL" id="MQS45866.1"/>
    </source>
</evidence>
<dbReference type="SUPFAM" id="SSF50118">
    <property type="entry name" value="Cell growth inhibitor/plasmid maintenance toxic component"/>
    <property type="match status" value="1"/>
</dbReference>
<dbReference type="InterPro" id="IPR003477">
    <property type="entry name" value="PemK-like"/>
</dbReference>
<organism evidence="4 5">
    <name type="scientific">Companilactobacillus mishanensis</name>
    <dbReference type="NCBI Taxonomy" id="2486008"/>
    <lineage>
        <taxon>Bacteria</taxon>
        <taxon>Bacillati</taxon>
        <taxon>Bacillota</taxon>
        <taxon>Bacilli</taxon>
        <taxon>Lactobacillales</taxon>
        <taxon>Lactobacillaceae</taxon>
        <taxon>Companilactobacillus</taxon>
    </lineage>
</organism>
<proteinExistence type="inferred from homology"/>
<sequence>MNKGFPKQGDIIFIDSEPHARHEYGGHDPQSGNIQRPMIVLSSDAYNVQSGMVSGMVITSTDYPNQPAHLYEKIIDVSSGVKGTIVKWYLPSYDYTARNGRIIGQINKSHLGSLLKDVRNIYSI</sequence>
<keyword evidence="2" id="KW-1277">Toxin-antitoxin system</keyword>
<dbReference type="EMBL" id="VDFN01000011">
    <property type="protein sequence ID" value="MQS45866.1"/>
    <property type="molecule type" value="Genomic_DNA"/>
</dbReference>
<keyword evidence="6" id="KW-1185">Reference proteome</keyword>
<reference evidence="3" key="2">
    <citation type="submission" date="2019-05" db="EMBL/GenBank/DDBJ databases">
        <authorList>
            <person name="Schuster J.A."/>
            <person name="Ehrmann M.A."/>
        </authorList>
    </citation>
    <scope>NUCLEOTIDE SEQUENCE</scope>
    <source>
        <strain evidence="3">TMW 1.2098</strain>
    </source>
</reference>
<evidence type="ECO:0000313" key="4">
    <source>
        <dbReference type="EMBL" id="MQS52814.1"/>
    </source>
</evidence>
<protein>
    <submittedName>
        <fullName evidence="4">Type II toxin-antitoxin system PemK/MazF family toxin</fullName>
    </submittedName>
</protein>
<accession>A0A5P0ZID1</accession>
<dbReference type="AlphaFoldDB" id="A0A5P0ZID1"/>
<reference evidence="5 6" key="1">
    <citation type="journal article" date="2019" name="Syst. Appl. Microbiol.">
        <title>Polyphasic characterization of two novel Lactobacillus spp. isolated from blown salami packages: Description of Lactobacillus halodurans sp. nov. and Lactobacillus salsicarnum sp. nov.</title>
        <authorList>
            <person name="Schuster J.A."/>
            <person name="Klingl A."/>
            <person name="Vogel R.F."/>
            <person name="Ehrmann M.A."/>
        </authorList>
    </citation>
    <scope>NUCLEOTIDE SEQUENCE [LARGE SCALE GENOMIC DNA]</scope>
    <source>
        <strain evidence="3 6">TMW 1.2098</strain>
        <strain evidence="4 5">TMW 1.2118</strain>
    </source>
</reference>
<dbReference type="Proteomes" id="UP000380386">
    <property type="component" value="Unassembled WGS sequence"/>
</dbReference>
<evidence type="ECO:0000313" key="6">
    <source>
        <dbReference type="Proteomes" id="UP000436655"/>
    </source>
</evidence>
<comment type="similarity">
    <text evidence="1">Belongs to the PemK/MazF family.</text>
</comment>
<dbReference type="Pfam" id="PF02452">
    <property type="entry name" value="PemK_toxin"/>
    <property type="match status" value="1"/>
</dbReference>
<comment type="caution">
    <text evidence="4">The sequence shown here is derived from an EMBL/GenBank/DDBJ whole genome shotgun (WGS) entry which is preliminary data.</text>
</comment>
<evidence type="ECO:0000256" key="1">
    <source>
        <dbReference type="ARBA" id="ARBA00007521"/>
    </source>
</evidence>